<name>A0A7G7G321_9BACT</name>
<dbReference type="AlphaFoldDB" id="A0A7G7G321"/>
<protein>
    <recommendedName>
        <fullName evidence="1">SPW repeat-containing integral membrane domain-containing protein</fullName>
    </recommendedName>
</protein>
<dbReference type="RefSeq" id="WP_185272329.1">
    <property type="nucleotide sequence ID" value="NZ_CP055156.1"/>
</dbReference>
<evidence type="ECO:0000313" key="2">
    <source>
        <dbReference type="EMBL" id="QNF31555.1"/>
    </source>
</evidence>
<dbReference type="Pfam" id="PF03779">
    <property type="entry name" value="SPW"/>
    <property type="match status" value="1"/>
</dbReference>
<organism evidence="2 3">
    <name type="scientific">Adhaeribacter swui</name>
    <dbReference type="NCBI Taxonomy" id="2086471"/>
    <lineage>
        <taxon>Bacteria</taxon>
        <taxon>Pseudomonadati</taxon>
        <taxon>Bacteroidota</taxon>
        <taxon>Cytophagia</taxon>
        <taxon>Cytophagales</taxon>
        <taxon>Hymenobacteraceae</taxon>
        <taxon>Adhaeribacter</taxon>
    </lineage>
</organism>
<keyword evidence="3" id="KW-1185">Reference proteome</keyword>
<feature type="domain" description="SPW repeat-containing integral membrane" evidence="1">
    <location>
        <begin position="21"/>
        <end position="110"/>
    </location>
</feature>
<evidence type="ECO:0000259" key="1">
    <source>
        <dbReference type="Pfam" id="PF03779"/>
    </source>
</evidence>
<accession>A0A7G7G321</accession>
<proteinExistence type="predicted"/>
<dbReference type="EMBL" id="CP055156">
    <property type="protein sequence ID" value="QNF31555.1"/>
    <property type="molecule type" value="Genomic_DNA"/>
</dbReference>
<gene>
    <name evidence="2" type="ORF">HUW51_01995</name>
</gene>
<dbReference type="Proteomes" id="UP000515237">
    <property type="component" value="Chromosome"/>
</dbReference>
<sequence>MKQPITRQMHGFADYSYIPAIAAAPEAVGFTEEKTATTLCRVMSGGILMTSLMTRAEWGAFKLIPFKAHLALDFAVGLFTMSAPWVFNFADNEKARNTFLALGATSVLAASLSQPEEMDELEY</sequence>
<dbReference type="InterPro" id="IPR005530">
    <property type="entry name" value="SPW"/>
</dbReference>
<reference evidence="2 3" key="1">
    <citation type="journal article" date="2018" name="Int. J. Syst. Evol. Microbiol.">
        <title>Adhaeribacter swui sp. nov., isolated from wet mud.</title>
        <authorList>
            <person name="Kim D.U."/>
            <person name="Kim K.W."/>
            <person name="Kang M.S."/>
            <person name="Kim J.Y."/>
            <person name="Jang J.H."/>
            <person name="Kim M.K."/>
        </authorList>
    </citation>
    <scope>NUCLEOTIDE SEQUENCE [LARGE SCALE GENOMIC DNA]</scope>
    <source>
        <strain evidence="2 3">KCTC 52873</strain>
    </source>
</reference>
<evidence type="ECO:0000313" key="3">
    <source>
        <dbReference type="Proteomes" id="UP000515237"/>
    </source>
</evidence>
<dbReference type="KEGG" id="aswu:HUW51_01995"/>